<dbReference type="PANTHER" id="PTHR30329">
    <property type="entry name" value="STATOR ELEMENT OF FLAGELLAR MOTOR COMPLEX"/>
    <property type="match status" value="1"/>
</dbReference>
<evidence type="ECO:0000256" key="4">
    <source>
        <dbReference type="PROSITE-ProRule" id="PRU00473"/>
    </source>
</evidence>
<dbReference type="CDD" id="cd07185">
    <property type="entry name" value="OmpA_C-like"/>
    <property type="match status" value="1"/>
</dbReference>
<evidence type="ECO:0000256" key="3">
    <source>
        <dbReference type="ARBA" id="ARBA00023237"/>
    </source>
</evidence>
<dbReference type="EMBL" id="JAVRQI010000007">
    <property type="protein sequence ID" value="MDT1062322.1"/>
    <property type="molecule type" value="Genomic_DNA"/>
</dbReference>
<dbReference type="PANTHER" id="PTHR30329:SF21">
    <property type="entry name" value="LIPOPROTEIN YIAD-RELATED"/>
    <property type="match status" value="1"/>
</dbReference>
<evidence type="ECO:0000256" key="2">
    <source>
        <dbReference type="ARBA" id="ARBA00023136"/>
    </source>
</evidence>
<accession>A0ABU3EDL8</accession>
<dbReference type="InterPro" id="IPR036737">
    <property type="entry name" value="OmpA-like_sf"/>
</dbReference>
<reference evidence="7" key="1">
    <citation type="submission" date="2023-07" db="EMBL/GenBank/DDBJ databases">
        <title>Characterization of two Paracoccaceae strains isolated from Phycosphere and proposal of Xinfangfangia lacusdiani sp. nov.</title>
        <authorList>
            <person name="Deng Y."/>
            <person name="Zhang Y.Q."/>
        </authorList>
    </citation>
    <scope>NUCLEOTIDE SEQUENCE [LARGE SCALE GENOMIC DNA]</scope>
    <source>
        <strain evidence="7">CPCC 101403</strain>
    </source>
</reference>
<dbReference type="RefSeq" id="WP_311759419.1">
    <property type="nucleotide sequence ID" value="NZ_JAVRQI010000007.1"/>
</dbReference>
<comment type="subcellular location">
    <subcellularLocation>
        <location evidence="1">Cell outer membrane</location>
    </subcellularLocation>
</comment>
<dbReference type="Proteomes" id="UP001251085">
    <property type="component" value="Unassembled WGS sequence"/>
</dbReference>
<gene>
    <name evidence="6" type="ORF">RM190_10655</name>
</gene>
<organism evidence="6 7">
    <name type="scientific">Paracoccus broussonetiae</name>
    <dbReference type="NCBI Taxonomy" id="3075834"/>
    <lineage>
        <taxon>Bacteria</taxon>
        <taxon>Pseudomonadati</taxon>
        <taxon>Pseudomonadota</taxon>
        <taxon>Alphaproteobacteria</taxon>
        <taxon>Rhodobacterales</taxon>
        <taxon>Paracoccaceae</taxon>
        <taxon>Paracoccus</taxon>
    </lineage>
</organism>
<evidence type="ECO:0000259" key="5">
    <source>
        <dbReference type="PROSITE" id="PS51123"/>
    </source>
</evidence>
<keyword evidence="3" id="KW-0998">Cell outer membrane</keyword>
<proteinExistence type="predicted"/>
<feature type="domain" description="OmpA-like" evidence="5">
    <location>
        <begin position="45"/>
        <end position="159"/>
    </location>
</feature>
<comment type="caution">
    <text evidence="6">The sequence shown here is derived from an EMBL/GenBank/DDBJ whole genome shotgun (WGS) entry which is preliminary data.</text>
</comment>
<evidence type="ECO:0000313" key="7">
    <source>
        <dbReference type="Proteomes" id="UP001251085"/>
    </source>
</evidence>
<dbReference type="InterPro" id="IPR006665">
    <property type="entry name" value="OmpA-like"/>
</dbReference>
<evidence type="ECO:0000313" key="6">
    <source>
        <dbReference type="EMBL" id="MDT1062322.1"/>
    </source>
</evidence>
<dbReference type="Gene3D" id="3.30.1330.60">
    <property type="entry name" value="OmpA-like domain"/>
    <property type="match status" value="1"/>
</dbReference>
<evidence type="ECO:0000256" key="1">
    <source>
        <dbReference type="ARBA" id="ARBA00004442"/>
    </source>
</evidence>
<sequence length="159" mass="17467">MSEDDISEAFAKQKSRGLVLVPTGQQPEVSADTSQKDATKVDYVALPQDEQVNVSIHFDLDSAALREDQKPALAALCNVLKKSPDVVLRIIGHTDITGTVQYNERLSVLRAEEVKRYLAANCGVPEGQMQAVGVGARYLLDEKDPRGEVNRRVEFQAQS</sequence>
<keyword evidence="7" id="KW-1185">Reference proteome</keyword>
<protein>
    <submittedName>
        <fullName evidence="6">OmpA family protein</fullName>
    </submittedName>
</protein>
<dbReference type="PROSITE" id="PS51123">
    <property type="entry name" value="OMPA_2"/>
    <property type="match status" value="1"/>
</dbReference>
<dbReference type="InterPro" id="IPR050330">
    <property type="entry name" value="Bact_OuterMem_StrucFunc"/>
</dbReference>
<dbReference type="PRINTS" id="PR01021">
    <property type="entry name" value="OMPADOMAIN"/>
</dbReference>
<name>A0ABU3EDL8_9RHOB</name>
<dbReference type="SUPFAM" id="SSF103088">
    <property type="entry name" value="OmpA-like"/>
    <property type="match status" value="1"/>
</dbReference>
<dbReference type="Pfam" id="PF00691">
    <property type="entry name" value="OmpA"/>
    <property type="match status" value="1"/>
</dbReference>
<dbReference type="InterPro" id="IPR006664">
    <property type="entry name" value="OMP_bac"/>
</dbReference>
<keyword evidence="2 4" id="KW-0472">Membrane</keyword>